<proteinExistence type="predicted"/>
<feature type="compositionally biased region" description="Basic and acidic residues" evidence="1">
    <location>
        <begin position="48"/>
        <end position="60"/>
    </location>
</feature>
<dbReference type="EMBL" id="GDHC01021801">
    <property type="protein sequence ID" value="JAP96827.1"/>
    <property type="molecule type" value="Transcribed_RNA"/>
</dbReference>
<accession>A0A146KK33</accession>
<feature type="compositionally biased region" description="Low complexity" evidence="1">
    <location>
        <begin position="1"/>
        <end position="11"/>
    </location>
</feature>
<evidence type="ECO:0000313" key="2">
    <source>
        <dbReference type="EMBL" id="JAP96827.1"/>
    </source>
</evidence>
<feature type="non-terminal residue" evidence="2">
    <location>
        <position position="1"/>
    </location>
</feature>
<protein>
    <submittedName>
        <fullName evidence="2">Uncharacterized protein</fullName>
    </submittedName>
</protein>
<dbReference type="AlphaFoldDB" id="A0A146KK33"/>
<gene>
    <name evidence="2" type="ORF">g.37023</name>
</gene>
<evidence type="ECO:0000256" key="1">
    <source>
        <dbReference type="SAM" id="MobiDB-lite"/>
    </source>
</evidence>
<organism evidence="2">
    <name type="scientific">Lygus hesperus</name>
    <name type="common">Western plant bug</name>
    <dbReference type="NCBI Taxonomy" id="30085"/>
    <lineage>
        <taxon>Eukaryota</taxon>
        <taxon>Metazoa</taxon>
        <taxon>Ecdysozoa</taxon>
        <taxon>Arthropoda</taxon>
        <taxon>Hexapoda</taxon>
        <taxon>Insecta</taxon>
        <taxon>Pterygota</taxon>
        <taxon>Neoptera</taxon>
        <taxon>Paraneoptera</taxon>
        <taxon>Hemiptera</taxon>
        <taxon>Heteroptera</taxon>
        <taxon>Panheteroptera</taxon>
        <taxon>Cimicomorpha</taxon>
        <taxon>Miridae</taxon>
        <taxon>Mirini</taxon>
        <taxon>Lygus</taxon>
    </lineage>
</organism>
<reference evidence="2" key="1">
    <citation type="journal article" date="2016" name="Gigascience">
        <title>De novo construction of an expanded transcriptome assembly for the western tarnished plant bug, Lygus hesperus.</title>
        <authorList>
            <person name="Tassone E.E."/>
            <person name="Geib S.M."/>
            <person name="Hall B."/>
            <person name="Fabrick J.A."/>
            <person name="Brent C.S."/>
            <person name="Hull J.J."/>
        </authorList>
    </citation>
    <scope>NUCLEOTIDE SEQUENCE</scope>
</reference>
<sequence>VSQSVVQSSSVLTEEKGESEETTSTTEHPLIEPTAQLNGSEPILPPKTENKEDEVERVTELTKSKLTIERQTSTTSLEEQQRESNAEVLLALLEGSGRGQVGTRPQSLPANLAHLWQSLKVTALSPPQFFSFTSSLTSLLTASAIYPVNSTRSYQIFNPWMRTPIIRRLV</sequence>
<feature type="non-terminal residue" evidence="2">
    <location>
        <position position="170"/>
    </location>
</feature>
<name>A0A146KK33_LYGHE</name>
<feature type="region of interest" description="Disordered" evidence="1">
    <location>
        <begin position="1"/>
        <end position="60"/>
    </location>
</feature>